<dbReference type="Pfam" id="PF09346">
    <property type="entry name" value="SMI1_KNR4"/>
    <property type="match status" value="1"/>
</dbReference>
<evidence type="ECO:0000259" key="1">
    <source>
        <dbReference type="SMART" id="SM00860"/>
    </source>
</evidence>
<reference evidence="2 3" key="1">
    <citation type="submission" date="2018-08" db="EMBL/GenBank/DDBJ databases">
        <title>Recombination of ecologically and evolutionarily significant loci maintains genetic cohesion in the Pseudomonas syringae species complex.</title>
        <authorList>
            <person name="Dillon M."/>
            <person name="Thakur S."/>
            <person name="Almeida R.N.D."/>
            <person name="Weir B.S."/>
            <person name="Guttman D.S."/>
        </authorList>
    </citation>
    <scope>NUCLEOTIDE SEQUENCE [LARGE SCALE GENOMIC DNA]</scope>
    <source>
        <strain evidence="2 3">ICMP 13052</strain>
    </source>
</reference>
<evidence type="ECO:0000313" key="3">
    <source>
        <dbReference type="Proteomes" id="UP000269044"/>
    </source>
</evidence>
<evidence type="ECO:0000313" key="2">
    <source>
        <dbReference type="EMBL" id="RMQ24793.1"/>
    </source>
</evidence>
<dbReference type="Proteomes" id="UP000269044">
    <property type="component" value="Unassembled WGS sequence"/>
</dbReference>
<proteinExistence type="predicted"/>
<dbReference type="Gene3D" id="3.40.1580.10">
    <property type="entry name" value="SMI1/KNR4-like"/>
    <property type="match status" value="1"/>
</dbReference>
<dbReference type="SUPFAM" id="SSF160631">
    <property type="entry name" value="SMI1/KNR4-like"/>
    <property type="match status" value="1"/>
</dbReference>
<dbReference type="EMBL" id="RBRA01000125">
    <property type="protein sequence ID" value="RMQ24793.1"/>
    <property type="molecule type" value="Genomic_DNA"/>
</dbReference>
<dbReference type="InterPro" id="IPR037883">
    <property type="entry name" value="Knr4/Smi1-like_sf"/>
</dbReference>
<sequence>MVKIIMATLINKEQQLTDIDIDSFEKLFVNKIPTSFKTHYKANNGGTPSESDMEKGLWGLPICGFYSIKYGKLKIENTITDIEFIDPEEKKYGTWAEYEFLPFAYDSGGNPIFLSLRKEDYGHIYLYAPDGKNIFSISDDFEDFLKRLYQPQLSE</sequence>
<accession>A0A3M4K720</accession>
<dbReference type="SMART" id="SM00860">
    <property type="entry name" value="SMI1_KNR4"/>
    <property type="match status" value="1"/>
</dbReference>
<protein>
    <recommendedName>
        <fullName evidence="1">Knr4/Smi1-like domain-containing protein</fullName>
    </recommendedName>
</protein>
<comment type="caution">
    <text evidence="2">The sequence shown here is derived from an EMBL/GenBank/DDBJ whole genome shotgun (WGS) entry which is preliminary data.</text>
</comment>
<organism evidence="2 3">
    <name type="scientific">Pseudomonas syringae pv. delphinii</name>
    <dbReference type="NCBI Taxonomy" id="192088"/>
    <lineage>
        <taxon>Bacteria</taxon>
        <taxon>Pseudomonadati</taxon>
        <taxon>Pseudomonadota</taxon>
        <taxon>Gammaproteobacteria</taxon>
        <taxon>Pseudomonadales</taxon>
        <taxon>Pseudomonadaceae</taxon>
        <taxon>Pseudomonas</taxon>
    </lineage>
</organism>
<dbReference type="InterPro" id="IPR018958">
    <property type="entry name" value="Knr4/Smi1-like_dom"/>
</dbReference>
<feature type="domain" description="Knr4/Smi1-like" evidence="1">
    <location>
        <begin position="15"/>
        <end position="147"/>
    </location>
</feature>
<name>A0A3M4K720_9PSED</name>
<dbReference type="AlphaFoldDB" id="A0A3M4K720"/>
<gene>
    <name evidence="2" type="ORF">ALQ08_200098</name>
</gene>